<feature type="transmembrane region" description="Helical" evidence="9">
    <location>
        <begin position="290"/>
        <end position="308"/>
    </location>
</feature>
<dbReference type="GO" id="GO:0016020">
    <property type="term" value="C:membrane"/>
    <property type="evidence" value="ECO:0007669"/>
    <property type="project" value="UniProtKB-SubCell"/>
</dbReference>
<comment type="subcellular location">
    <subcellularLocation>
        <location evidence="1">Membrane</location>
        <topology evidence="1">Multi-pass membrane protein</topology>
    </subcellularLocation>
</comment>
<accession>A0A428QY85</accession>
<feature type="transmembrane region" description="Helical" evidence="9">
    <location>
        <begin position="141"/>
        <end position="160"/>
    </location>
</feature>
<sequence>MAKADHKEGLQHLEDAAINGSIQEVNLDELDSIEQTKTGKFSWLVSITAAIGGMLFGYDTGIISAVLVYIHQDLGKTLTSQEKELITSITSGGAFIGAIFAGATADRYGRKVAIYVGCVLFTLGAIIQAASFSVIQMTVGRLVVGFGVGSAAMIVPLYIAEVSPAKYRGRMIGLDNMSITGGQLVSYGIGAGFAYVSGGWRYMVGGGAIPALVLGALLPFCPESPRQLIYHGKPEEAANVLRRIFPNGTEEQIQDKVRHITYHVDQAKALNAGKSGWWVFKQLYVMPANFRALVSACGLMAISQLSGFNSLMYYSPLLFSLVGFSNPVAVGTVIAGTNFIFTWVNLMLVDRAGRRRILLVTVPFMGLALVIAAVCFKYIPINHDLSLAADAKIGWPAIVVLVSMVVFVGFYSSGIGNTAWLSSEFYPMEVRAMGTMMLTMTCWGSNIIVASTFLTQMENTTPSGAFGFYAAICLLGWVCIYFCYPEVKGMTLEDIREIFQHGFGVQRAREIQKEMKLARKEEASGEMVKA</sequence>
<dbReference type="SUPFAM" id="SSF103473">
    <property type="entry name" value="MFS general substrate transporter"/>
    <property type="match status" value="1"/>
</dbReference>
<dbReference type="PROSITE" id="PS00217">
    <property type="entry name" value="SUGAR_TRANSPORT_2"/>
    <property type="match status" value="1"/>
</dbReference>
<feature type="transmembrane region" description="Helical" evidence="9">
    <location>
        <begin position="328"/>
        <end position="346"/>
    </location>
</feature>
<evidence type="ECO:0000256" key="4">
    <source>
        <dbReference type="ARBA" id="ARBA00022692"/>
    </source>
</evidence>
<feature type="transmembrane region" description="Helical" evidence="9">
    <location>
        <begin position="358"/>
        <end position="381"/>
    </location>
</feature>
<dbReference type="GO" id="GO:0005366">
    <property type="term" value="F:myo-inositol:proton symporter activity"/>
    <property type="evidence" value="ECO:0007669"/>
    <property type="project" value="TreeGrafter"/>
</dbReference>
<dbReference type="GO" id="GO:1904679">
    <property type="term" value="P:myo-inositol import across plasma membrane"/>
    <property type="evidence" value="ECO:0007669"/>
    <property type="project" value="TreeGrafter"/>
</dbReference>
<dbReference type="Proteomes" id="UP000288168">
    <property type="component" value="Unassembled WGS sequence"/>
</dbReference>
<evidence type="ECO:0000256" key="5">
    <source>
        <dbReference type="ARBA" id="ARBA00022989"/>
    </source>
</evidence>
<feature type="transmembrane region" description="Helical" evidence="9">
    <location>
        <begin position="393"/>
        <end position="411"/>
    </location>
</feature>
<dbReference type="Pfam" id="PF00083">
    <property type="entry name" value="Sugar_tr"/>
    <property type="match status" value="1"/>
</dbReference>
<comment type="catalytic activity">
    <reaction evidence="7">
        <text>myo-inositol(out) + H(+)(out) = myo-inositol(in) + H(+)(in)</text>
        <dbReference type="Rhea" id="RHEA:60364"/>
        <dbReference type="ChEBI" id="CHEBI:15378"/>
        <dbReference type="ChEBI" id="CHEBI:17268"/>
    </reaction>
</comment>
<dbReference type="InterPro" id="IPR036259">
    <property type="entry name" value="MFS_trans_sf"/>
</dbReference>
<evidence type="ECO:0000256" key="3">
    <source>
        <dbReference type="ARBA" id="ARBA00022448"/>
    </source>
</evidence>
<feature type="transmembrane region" description="Helical" evidence="9">
    <location>
        <begin position="432"/>
        <end position="454"/>
    </location>
</feature>
<evidence type="ECO:0000256" key="6">
    <source>
        <dbReference type="ARBA" id="ARBA00023136"/>
    </source>
</evidence>
<dbReference type="PANTHER" id="PTHR48020">
    <property type="entry name" value="PROTON MYO-INOSITOL COTRANSPORTER"/>
    <property type="match status" value="1"/>
</dbReference>
<dbReference type="Gene3D" id="1.20.1250.20">
    <property type="entry name" value="MFS general substrate transporter like domains"/>
    <property type="match status" value="1"/>
</dbReference>
<evidence type="ECO:0000256" key="8">
    <source>
        <dbReference type="RuleBase" id="RU003346"/>
    </source>
</evidence>
<keyword evidence="12" id="KW-1185">Reference proteome</keyword>
<dbReference type="FunFam" id="1.20.1250.20:FF:000073">
    <property type="entry name" value="MFS myo-inositol transporter, putative"/>
    <property type="match status" value="1"/>
</dbReference>
<evidence type="ECO:0000256" key="7">
    <source>
        <dbReference type="ARBA" id="ARBA00049119"/>
    </source>
</evidence>
<keyword evidence="3 8" id="KW-0813">Transport</keyword>
<organism evidence="11 12">
    <name type="scientific">Fusarium duplospermum</name>
    <dbReference type="NCBI Taxonomy" id="1325734"/>
    <lineage>
        <taxon>Eukaryota</taxon>
        <taxon>Fungi</taxon>
        <taxon>Dikarya</taxon>
        <taxon>Ascomycota</taxon>
        <taxon>Pezizomycotina</taxon>
        <taxon>Sordariomycetes</taxon>
        <taxon>Hypocreomycetidae</taxon>
        <taxon>Hypocreales</taxon>
        <taxon>Nectriaceae</taxon>
        <taxon>Fusarium</taxon>
        <taxon>Fusarium solani species complex</taxon>
    </lineage>
</organism>
<comment type="caution">
    <text evidence="11">The sequence shown here is derived from an EMBL/GenBank/DDBJ whole genome shotgun (WGS) entry which is preliminary data.</text>
</comment>
<keyword evidence="5 9" id="KW-1133">Transmembrane helix</keyword>
<dbReference type="AlphaFoldDB" id="A0A428QY85"/>
<feature type="transmembrane region" description="Helical" evidence="9">
    <location>
        <begin position="202"/>
        <end position="221"/>
    </location>
</feature>
<dbReference type="EMBL" id="NKCI01000010">
    <property type="protein sequence ID" value="RSL70287.1"/>
    <property type="molecule type" value="Genomic_DNA"/>
</dbReference>
<proteinExistence type="inferred from homology"/>
<keyword evidence="6 9" id="KW-0472">Membrane</keyword>
<feature type="transmembrane region" description="Helical" evidence="9">
    <location>
        <begin position="112"/>
        <end position="135"/>
    </location>
</feature>
<evidence type="ECO:0000313" key="12">
    <source>
        <dbReference type="Proteomes" id="UP000288168"/>
    </source>
</evidence>
<dbReference type="PROSITE" id="PS50850">
    <property type="entry name" value="MFS"/>
    <property type="match status" value="1"/>
</dbReference>
<dbReference type="PRINTS" id="PR00171">
    <property type="entry name" value="SUGRTRNSPORT"/>
</dbReference>
<feature type="domain" description="Major facilitator superfamily (MFS) profile" evidence="10">
    <location>
        <begin position="45"/>
        <end position="488"/>
    </location>
</feature>
<comment type="similarity">
    <text evidence="2 8">Belongs to the major facilitator superfamily. Sugar transporter (TC 2.A.1.1) family.</text>
</comment>
<dbReference type="NCBIfam" id="TIGR00879">
    <property type="entry name" value="SP"/>
    <property type="match status" value="1"/>
</dbReference>
<dbReference type="InterPro" id="IPR005829">
    <property type="entry name" value="Sugar_transporter_CS"/>
</dbReference>
<feature type="transmembrane region" description="Helical" evidence="9">
    <location>
        <begin position="466"/>
        <end position="484"/>
    </location>
</feature>
<keyword evidence="4 9" id="KW-0812">Transmembrane</keyword>
<dbReference type="InterPro" id="IPR003663">
    <property type="entry name" value="Sugar/inositol_transpt"/>
</dbReference>
<reference evidence="11 12" key="1">
    <citation type="submission" date="2017-06" db="EMBL/GenBank/DDBJ databases">
        <title>Comparative genomic analysis of Ambrosia Fusariam Clade fungi.</title>
        <authorList>
            <person name="Stajich J.E."/>
            <person name="Carrillo J."/>
            <person name="Kijimoto T."/>
            <person name="Eskalen A."/>
            <person name="O'Donnell K."/>
            <person name="Kasson M."/>
        </authorList>
    </citation>
    <scope>NUCLEOTIDE SEQUENCE [LARGE SCALE GENOMIC DNA]</scope>
    <source>
        <strain evidence="11 12">NRRL62584</strain>
    </source>
</reference>
<evidence type="ECO:0000313" key="11">
    <source>
        <dbReference type="EMBL" id="RSL70287.1"/>
    </source>
</evidence>
<evidence type="ECO:0000259" key="10">
    <source>
        <dbReference type="PROSITE" id="PS50850"/>
    </source>
</evidence>
<feature type="transmembrane region" description="Helical" evidence="9">
    <location>
        <begin position="172"/>
        <end position="196"/>
    </location>
</feature>
<dbReference type="OrthoDB" id="6339427at2759"/>
<dbReference type="InterPro" id="IPR005828">
    <property type="entry name" value="MFS_sugar_transport-like"/>
</dbReference>
<dbReference type="PROSITE" id="PS00216">
    <property type="entry name" value="SUGAR_TRANSPORT_1"/>
    <property type="match status" value="1"/>
</dbReference>
<feature type="transmembrane region" description="Helical" evidence="9">
    <location>
        <begin position="43"/>
        <end position="70"/>
    </location>
</feature>
<protein>
    <recommendedName>
        <fullName evidence="10">Major facilitator superfamily (MFS) profile domain-containing protein</fullName>
    </recommendedName>
</protein>
<gene>
    <name evidence="11" type="ORF">CEP54_001818</name>
</gene>
<dbReference type="InterPro" id="IPR020846">
    <property type="entry name" value="MFS_dom"/>
</dbReference>
<evidence type="ECO:0000256" key="1">
    <source>
        <dbReference type="ARBA" id="ARBA00004141"/>
    </source>
</evidence>
<name>A0A428QY85_9HYPO</name>
<dbReference type="PANTHER" id="PTHR48020:SF22">
    <property type="entry name" value="MAJOR FACILITATOR SUPERFAMILY (MFS) PROFILE DOMAIN-CONTAINING PROTEIN-RELATED"/>
    <property type="match status" value="1"/>
</dbReference>
<evidence type="ECO:0000256" key="2">
    <source>
        <dbReference type="ARBA" id="ARBA00010992"/>
    </source>
</evidence>
<feature type="transmembrane region" description="Helical" evidence="9">
    <location>
        <begin position="85"/>
        <end position="105"/>
    </location>
</feature>
<dbReference type="InterPro" id="IPR050814">
    <property type="entry name" value="Myo-inositol_Transporter"/>
</dbReference>
<evidence type="ECO:0000256" key="9">
    <source>
        <dbReference type="SAM" id="Phobius"/>
    </source>
</evidence>